<evidence type="ECO:0000313" key="4">
    <source>
        <dbReference type="Proteomes" id="UP000638648"/>
    </source>
</evidence>
<keyword evidence="2" id="KW-0472">Membrane</keyword>
<keyword evidence="2" id="KW-1133">Transmembrane helix</keyword>
<gene>
    <name evidence="3" type="ORF">HEB94_007283</name>
</gene>
<protein>
    <submittedName>
        <fullName evidence="3">Uncharacterized protein</fullName>
    </submittedName>
</protein>
<organism evidence="3 4">
    <name type="scientific">Actinopolymorpha pittospori</name>
    <dbReference type="NCBI Taxonomy" id="648752"/>
    <lineage>
        <taxon>Bacteria</taxon>
        <taxon>Bacillati</taxon>
        <taxon>Actinomycetota</taxon>
        <taxon>Actinomycetes</taxon>
        <taxon>Propionibacteriales</taxon>
        <taxon>Actinopolymorphaceae</taxon>
        <taxon>Actinopolymorpha</taxon>
    </lineage>
</organism>
<reference evidence="3" key="1">
    <citation type="submission" date="2020-10" db="EMBL/GenBank/DDBJ databases">
        <title>Sequencing the genomes of 1000 actinobacteria strains.</title>
        <authorList>
            <person name="Klenk H.-P."/>
        </authorList>
    </citation>
    <scope>NUCLEOTIDE SEQUENCE</scope>
    <source>
        <strain evidence="3">DSM 45354</strain>
    </source>
</reference>
<keyword evidence="4" id="KW-1185">Reference proteome</keyword>
<feature type="transmembrane region" description="Helical" evidence="2">
    <location>
        <begin position="34"/>
        <end position="53"/>
    </location>
</feature>
<evidence type="ECO:0000256" key="1">
    <source>
        <dbReference type="SAM" id="MobiDB-lite"/>
    </source>
</evidence>
<proteinExistence type="predicted"/>
<feature type="transmembrane region" description="Helical" evidence="2">
    <location>
        <begin position="114"/>
        <end position="133"/>
    </location>
</feature>
<evidence type="ECO:0000313" key="3">
    <source>
        <dbReference type="EMBL" id="MBE1610435.1"/>
    </source>
</evidence>
<keyword evidence="2" id="KW-0812">Transmembrane</keyword>
<feature type="transmembrane region" description="Helical" evidence="2">
    <location>
        <begin position="217"/>
        <end position="237"/>
    </location>
</feature>
<name>A0A927N8Q8_9ACTN</name>
<feature type="transmembrane region" description="Helical" evidence="2">
    <location>
        <begin position="173"/>
        <end position="197"/>
    </location>
</feature>
<feature type="region of interest" description="Disordered" evidence="1">
    <location>
        <begin position="1"/>
        <end position="29"/>
    </location>
</feature>
<dbReference type="AlphaFoldDB" id="A0A927N8Q8"/>
<dbReference type="Proteomes" id="UP000638648">
    <property type="component" value="Unassembled WGS sequence"/>
</dbReference>
<comment type="caution">
    <text evidence="3">The sequence shown here is derived from an EMBL/GenBank/DDBJ whole genome shotgun (WGS) entry which is preliminary data.</text>
</comment>
<feature type="transmembrane region" description="Helical" evidence="2">
    <location>
        <begin position="139"/>
        <end position="161"/>
    </location>
</feature>
<feature type="compositionally biased region" description="Basic and acidic residues" evidence="1">
    <location>
        <begin position="11"/>
        <end position="25"/>
    </location>
</feature>
<accession>A0A927N8Q8</accession>
<dbReference type="Pfam" id="PF10067">
    <property type="entry name" value="DUF2306"/>
    <property type="match status" value="1"/>
</dbReference>
<dbReference type="RefSeq" id="WP_192753805.1">
    <property type="nucleotide sequence ID" value="NZ_BAABJL010000095.1"/>
</dbReference>
<sequence>MTIATDTAGRGPEETSRERRPERPGGRPGTRRQLFWVVPLLIVMVGFLAYSLPPYLGLDPTQSRLPVHESFPPYYVLLVTHIFCGSVALLTGCLQMWPWLRQRHPRVHRWSGRLYFFAGCLPAGLAVLVVAPMSSTGLVGAVGNTMLAVLWLPITIAGYRAARQRRYGEHRKWMIRSFALTTSIVLNRVWMVLWIVILTPSLDTTYVGDMDALIHDATLVSIWLSWVVNLLVAEWWLQRGNRARRRARAVAARA</sequence>
<feature type="transmembrane region" description="Helical" evidence="2">
    <location>
        <begin position="73"/>
        <end position="94"/>
    </location>
</feature>
<dbReference type="InterPro" id="IPR018750">
    <property type="entry name" value="DUF2306_membrane"/>
</dbReference>
<dbReference type="EMBL" id="JADBEM010000001">
    <property type="protein sequence ID" value="MBE1610435.1"/>
    <property type="molecule type" value="Genomic_DNA"/>
</dbReference>
<evidence type="ECO:0000256" key="2">
    <source>
        <dbReference type="SAM" id="Phobius"/>
    </source>
</evidence>